<dbReference type="EMBL" id="PEDL01000017">
    <property type="protein sequence ID" value="PHV69886.1"/>
    <property type="molecule type" value="Genomic_DNA"/>
</dbReference>
<protein>
    <submittedName>
        <fullName evidence="1">Cardiolipin synthase</fullName>
    </submittedName>
</protein>
<comment type="caution">
    <text evidence="1">The sequence shown here is derived from an EMBL/GenBank/DDBJ whole genome shotgun (WGS) entry which is preliminary data.</text>
</comment>
<dbReference type="Proteomes" id="UP000224460">
    <property type="component" value="Unassembled WGS sequence"/>
</dbReference>
<gene>
    <name evidence="1" type="primary">cls</name>
    <name evidence="1" type="ORF">CS063_13625</name>
</gene>
<organism evidence="1 2">
    <name type="scientific">Sporanaerobium hydrogeniformans</name>
    <dbReference type="NCBI Taxonomy" id="3072179"/>
    <lineage>
        <taxon>Bacteria</taxon>
        <taxon>Bacillati</taxon>
        <taxon>Bacillota</taxon>
        <taxon>Clostridia</taxon>
        <taxon>Lachnospirales</taxon>
        <taxon>Lachnospiraceae</taxon>
        <taxon>Sporanaerobium</taxon>
    </lineage>
</organism>
<keyword evidence="2" id="KW-1185">Reference proteome</keyword>
<evidence type="ECO:0000313" key="2">
    <source>
        <dbReference type="Proteomes" id="UP000224460"/>
    </source>
</evidence>
<name>A0AC61D9A2_9FIRM</name>
<proteinExistence type="predicted"/>
<accession>A0AC61D9A2</accession>
<sequence>MLSLKYTWLNIFLYINILIALSFIFFSRKPPTTTWAWIMIMLFIPLFGFILYLFFGQDLRKRKTFSIKEEKDRFSALMERQNSSLLHYLEAYDNPLIHHYESLIRLNLSAHEAIYTEDNTIKILTDGKILFEDFFENIKNAKKYIHIESYIIRDDHLGQEFKRLLISKAQEGIEIFILYDDMGCLTTPKKYFYELRQAGIKVACFFPSLIPFIKLRVNYRNHRKICVIDGSLAYLGGFNIGDEYLGLNKKLGYWRDTHLKITGSSVRFINLQFLLDRRFAINENLALDHYIPLDTHRQQGTVGIQIVSSGPDSRYSSVRNGYIQMIHAAKKSVFIQTPYFIPDEAVLTALKLAALSGIDVRIMIPNKPDHMIVYWATYAHIGEVLSCGVRCYTYEKGFLHAKTIIVDNTIASVGTANFDVRSFKLNFEINAFIYDFETANELTNVFLEDLKDCKEITPKLYSQRPALVHFKESISRLLSPIL</sequence>
<reference evidence="1" key="1">
    <citation type="submission" date="2017-10" db="EMBL/GenBank/DDBJ databases">
        <title>Genome sequence of cellulolytic Lachnospiraceae bacterium XHS1971 isolated from hotspring sediment.</title>
        <authorList>
            <person name="Vasudevan G."/>
            <person name="Joshi A.J."/>
            <person name="Hivarkar S."/>
            <person name="Lanjekar V.B."/>
            <person name="Dhakephalkar P.K."/>
            <person name="Dagar S."/>
        </authorList>
    </citation>
    <scope>NUCLEOTIDE SEQUENCE</scope>
    <source>
        <strain evidence="1">XHS1971</strain>
    </source>
</reference>
<evidence type="ECO:0000313" key="1">
    <source>
        <dbReference type="EMBL" id="PHV69886.1"/>
    </source>
</evidence>